<evidence type="ECO:0000313" key="3">
    <source>
        <dbReference type="EMBL" id="AGW42425.1"/>
    </source>
</evidence>
<name>U3P821_LEIXC</name>
<feature type="domain" description="Integrase catalytic" evidence="2">
    <location>
        <begin position="95"/>
        <end position="277"/>
    </location>
</feature>
<dbReference type="EMBL" id="CP006734">
    <property type="protein sequence ID" value="AGW42425.1"/>
    <property type="molecule type" value="Genomic_DNA"/>
</dbReference>
<dbReference type="SUPFAM" id="SSF53098">
    <property type="entry name" value="Ribonuclease H-like"/>
    <property type="match status" value="1"/>
</dbReference>
<dbReference type="Gene3D" id="3.30.420.10">
    <property type="entry name" value="Ribonuclease H-like superfamily/Ribonuclease H"/>
    <property type="match status" value="1"/>
</dbReference>
<dbReference type="GO" id="GO:0003676">
    <property type="term" value="F:nucleic acid binding"/>
    <property type="evidence" value="ECO:0007669"/>
    <property type="project" value="InterPro"/>
</dbReference>
<dbReference type="Pfam" id="PF13683">
    <property type="entry name" value="rve_3"/>
    <property type="match status" value="1"/>
</dbReference>
<feature type="region of interest" description="Disordered" evidence="1">
    <location>
        <begin position="1"/>
        <end position="23"/>
    </location>
</feature>
<organism evidence="3 4">
    <name type="scientific">Leifsonia xyli subsp. cynodontis DSM 46306</name>
    <dbReference type="NCBI Taxonomy" id="1389489"/>
    <lineage>
        <taxon>Bacteria</taxon>
        <taxon>Bacillati</taxon>
        <taxon>Actinomycetota</taxon>
        <taxon>Actinomycetes</taxon>
        <taxon>Micrococcales</taxon>
        <taxon>Microbacteriaceae</taxon>
        <taxon>Leifsonia</taxon>
    </lineage>
</organism>
<sequence>MGEAGMLDRSSRPHHSPNKTPRRLVRKVVHLRWKKRLGPVGIGAQLGMPASTVHTVLSRCRINRPSHVDVRTGEPARRYEHEHPGSMIHVDIKKLGNIPDGGGWRYVGRLQGERNKAITAKRTGKHGITGDMITGTAFVHTVIDDHSRVAYAEIHDDETAATAIAVLRRAVGWFASRGVTVEQVLSDNGSAYRSYAWRDACAELSIQPKRTRPYHPQTNGKIERFHRTLADGWAYARHYNSESARRNALPAWLHSYNHHRPHTAIGSQPPISRLTNVPGQHRKYFRDVSPPKRGFSLRRQPSAYLILESDGATRTIGFDDLAQWLEVDGSRVDFYFCLDGAQHLNKTGDLATWVEYYTGNYVDNPEVDGHTP</sequence>
<keyword evidence="4" id="KW-1185">Reference proteome</keyword>
<dbReference type="Proteomes" id="UP000016743">
    <property type="component" value="Chromosome"/>
</dbReference>
<accession>U3P821</accession>
<proteinExistence type="predicted"/>
<dbReference type="HOGENOM" id="CLU_027402_15_0_11"/>
<evidence type="ECO:0000256" key="1">
    <source>
        <dbReference type="SAM" id="MobiDB-lite"/>
    </source>
</evidence>
<dbReference type="InterPro" id="IPR047656">
    <property type="entry name" value="IS481-like_transpos"/>
</dbReference>
<feature type="compositionally biased region" description="Basic residues" evidence="1">
    <location>
        <begin position="12"/>
        <end position="23"/>
    </location>
</feature>
<evidence type="ECO:0000259" key="2">
    <source>
        <dbReference type="PROSITE" id="PS50994"/>
    </source>
</evidence>
<dbReference type="KEGG" id="lxy:O159_24890"/>
<protein>
    <recommendedName>
        <fullName evidence="2">Integrase catalytic domain-containing protein</fullName>
    </recommendedName>
</protein>
<dbReference type="PATRIC" id="fig|1389489.3.peg.2386"/>
<gene>
    <name evidence="3" type="ORF">O159_24890</name>
</gene>
<dbReference type="AlphaFoldDB" id="U3P821"/>
<dbReference type="InterPro" id="IPR036397">
    <property type="entry name" value="RNaseH_sf"/>
</dbReference>
<dbReference type="eggNOG" id="COG2801">
    <property type="taxonomic scope" value="Bacteria"/>
</dbReference>
<dbReference type="InterPro" id="IPR012337">
    <property type="entry name" value="RNaseH-like_sf"/>
</dbReference>
<dbReference type="PANTHER" id="PTHR35004">
    <property type="entry name" value="TRANSPOSASE RV3428C-RELATED"/>
    <property type="match status" value="1"/>
</dbReference>
<dbReference type="PANTHER" id="PTHR35004:SF6">
    <property type="entry name" value="TRANSPOSASE"/>
    <property type="match status" value="1"/>
</dbReference>
<dbReference type="GO" id="GO:0015074">
    <property type="term" value="P:DNA integration"/>
    <property type="evidence" value="ECO:0007669"/>
    <property type="project" value="InterPro"/>
</dbReference>
<dbReference type="NCBIfam" id="NF033577">
    <property type="entry name" value="transpos_IS481"/>
    <property type="match status" value="1"/>
</dbReference>
<dbReference type="PROSITE" id="PS50994">
    <property type="entry name" value="INTEGRASE"/>
    <property type="match status" value="1"/>
</dbReference>
<evidence type="ECO:0000313" key="4">
    <source>
        <dbReference type="Proteomes" id="UP000016743"/>
    </source>
</evidence>
<dbReference type="InterPro" id="IPR001584">
    <property type="entry name" value="Integrase_cat-core"/>
</dbReference>
<reference evidence="3 4" key="1">
    <citation type="journal article" date="2013" name="Genome Announc.">
        <title>Complete Genome Sequence of Leifsonia xyli subsp. cynodontis Strain DSM46306, a Gram-Positive Bacterial Pathogen of Grasses.</title>
        <authorList>
            <person name="Monteiro-Vitorello C.B."/>
            <person name="Zerillo M.M."/>
            <person name="Van Sluys M.A."/>
            <person name="Camargo L.E."/>
            <person name="Kitajima J.P."/>
        </authorList>
    </citation>
    <scope>NUCLEOTIDE SEQUENCE [LARGE SCALE GENOMIC DNA]</scope>
    <source>
        <strain evidence="3 4">DSM 46306</strain>
    </source>
</reference>